<dbReference type="AlphaFoldDB" id="A0A973WBE2"/>
<sequence length="72" mass="8574">MPTYYFDMKDGVPIRDRVGLEFPTDQLAIEHSKLIAHRFSHEHLVEDRNLWIEVLNESGTEIHREPVYPDLR</sequence>
<evidence type="ECO:0000313" key="2">
    <source>
        <dbReference type="EMBL" id="NVI50642.1"/>
    </source>
</evidence>
<evidence type="ECO:0000259" key="1">
    <source>
        <dbReference type="Pfam" id="PF21834"/>
    </source>
</evidence>
<protein>
    <recommendedName>
        <fullName evidence="1">DUF6894 domain-containing protein</fullName>
    </recommendedName>
</protein>
<dbReference type="EMBL" id="JAAOLE020000002">
    <property type="protein sequence ID" value="NVI50642.1"/>
    <property type="molecule type" value="Genomic_DNA"/>
</dbReference>
<feature type="domain" description="DUF6894" evidence="1">
    <location>
        <begin position="4"/>
        <end position="65"/>
    </location>
</feature>
<organism evidence="2">
    <name type="scientific">Bradyrhizobium septentrionale</name>
    <dbReference type="NCBI Taxonomy" id="1404411"/>
    <lineage>
        <taxon>Bacteria</taxon>
        <taxon>Pseudomonadati</taxon>
        <taxon>Pseudomonadota</taxon>
        <taxon>Alphaproteobacteria</taxon>
        <taxon>Hyphomicrobiales</taxon>
        <taxon>Nitrobacteraceae</taxon>
        <taxon>Bradyrhizobium</taxon>
    </lineage>
</organism>
<name>A0A973WBE2_9BRAD</name>
<dbReference type="Proteomes" id="UP001432046">
    <property type="component" value="Chromosome"/>
</dbReference>
<dbReference type="InterPro" id="IPR054189">
    <property type="entry name" value="DUF6894"/>
</dbReference>
<reference evidence="3" key="3">
    <citation type="submission" date="2024-03" db="EMBL/GenBank/DDBJ databases">
        <authorList>
            <person name="Bromfield E.S.P."/>
            <person name="Cloutier S."/>
        </authorList>
    </citation>
    <scope>NUCLEOTIDE SEQUENCE</scope>
    <source>
        <strain evidence="3">5S5</strain>
    </source>
</reference>
<evidence type="ECO:0000313" key="3">
    <source>
        <dbReference type="EMBL" id="WXC81821.1"/>
    </source>
</evidence>
<dbReference type="RefSeq" id="WP_166217701.1">
    <property type="nucleotide sequence ID" value="NZ_CP088284.1"/>
</dbReference>
<proteinExistence type="predicted"/>
<dbReference type="Pfam" id="PF21834">
    <property type="entry name" value="DUF6894"/>
    <property type="match status" value="1"/>
</dbReference>
<evidence type="ECO:0000313" key="4">
    <source>
        <dbReference type="Proteomes" id="UP001432046"/>
    </source>
</evidence>
<reference evidence="2" key="1">
    <citation type="submission" date="2020-06" db="EMBL/GenBank/DDBJ databases">
        <title>Whole Genome Sequence of Bradyrhizobium sp. Strain 1S1.</title>
        <authorList>
            <person name="Bromfield E.S.P."/>
            <person name="Cloutier S."/>
        </authorList>
    </citation>
    <scope>NUCLEOTIDE SEQUENCE [LARGE SCALE GENOMIC DNA]</scope>
    <source>
        <strain evidence="2">1S1</strain>
    </source>
</reference>
<gene>
    <name evidence="2" type="ORF">HAP48_049430</name>
    <name evidence="3" type="ORF">WDK88_09580</name>
</gene>
<keyword evidence="4" id="KW-1185">Reference proteome</keyword>
<dbReference type="EMBL" id="CP147711">
    <property type="protein sequence ID" value="WXC81821.1"/>
    <property type="molecule type" value="Genomic_DNA"/>
</dbReference>
<reference evidence="3" key="2">
    <citation type="journal article" date="2021" name="Int. J. Syst. Evol. Microbiol.">
        <title>Bradyrhizobium septentrionale sp. nov. (sv. septentrionale) and Bradyrhizobium quebecense sp. nov. (sv. septentrionale) associated with legumes native to Canada possess rearranged symbiosis genes and numerous insertion sequences.</title>
        <authorList>
            <person name="Bromfield E.S.P."/>
            <person name="Cloutier S."/>
        </authorList>
    </citation>
    <scope>NUCLEOTIDE SEQUENCE</scope>
    <source>
        <strain evidence="3">5S5</strain>
    </source>
</reference>
<accession>A0A973WBE2</accession>